<feature type="chain" id="PRO_5046470288" evidence="1">
    <location>
        <begin position="21"/>
        <end position="141"/>
    </location>
</feature>
<protein>
    <submittedName>
        <fullName evidence="2">Uncharacterized protein</fullName>
    </submittedName>
</protein>
<feature type="signal peptide" evidence="1">
    <location>
        <begin position="1"/>
        <end position="20"/>
    </location>
</feature>
<dbReference type="Proteomes" id="UP001169764">
    <property type="component" value="Unassembled WGS sequence"/>
</dbReference>
<reference evidence="2" key="1">
    <citation type="submission" date="2023-07" db="EMBL/GenBank/DDBJ databases">
        <authorList>
            <person name="Kim M."/>
        </authorList>
    </citation>
    <scope>NUCLEOTIDE SEQUENCE</scope>
    <source>
        <strain evidence="2">BIUV-7</strain>
    </source>
</reference>
<dbReference type="EMBL" id="JAUOTP010000001">
    <property type="protein sequence ID" value="MDO6412803.1"/>
    <property type="molecule type" value="Genomic_DNA"/>
</dbReference>
<proteinExistence type="predicted"/>
<dbReference type="RefSeq" id="WP_303539138.1">
    <property type="nucleotide sequence ID" value="NZ_JAUOTP010000001.1"/>
</dbReference>
<sequence length="141" mass="14578">MQRLPLVPPLLLVLALSACGPTAPPASTPPPPSRAAAPAAGLDRVMGQSAPSLIASLGTPALDVREGTARKLQFRSPACVLDTYLYPPAGGGDPKVTWIDARTPTGADFDRASCVASLARIEPPKPARTVPAAARPGRRKR</sequence>
<evidence type="ECO:0000313" key="3">
    <source>
        <dbReference type="Proteomes" id="UP001169764"/>
    </source>
</evidence>
<gene>
    <name evidence="2" type="ORF">Q4F19_00255</name>
</gene>
<keyword evidence="1" id="KW-0732">Signal</keyword>
<accession>A0ABT8Y3B6</accession>
<dbReference type="PROSITE" id="PS51257">
    <property type="entry name" value="PROKAR_LIPOPROTEIN"/>
    <property type="match status" value="1"/>
</dbReference>
<evidence type="ECO:0000256" key="1">
    <source>
        <dbReference type="SAM" id="SignalP"/>
    </source>
</evidence>
<name>A0ABT8Y3B6_9SPHN</name>
<organism evidence="2 3">
    <name type="scientific">Sphingomonas natans</name>
    <dbReference type="NCBI Taxonomy" id="3063330"/>
    <lineage>
        <taxon>Bacteria</taxon>
        <taxon>Pseudomonadati</taxon>
        <taxon>Pseudomonadota</taxon>
        <taxon>Alphaproteobacteria</taxon>
        <taxon>Sphingomonadales</taxon>
        <taxon>Sphingomonadaceae</taxon>
        <taxon>Sphingomonas</taxon>
    </lineage>
</organism>
<keyword evidence="3" id="KW-1185">Reference proteome</keyword>
<evidence type="ECO:0000313" key="2">
    <source>
        <dbReference type="EMBL" id="MDO6412803.1"/>
    </source>
</evidence>
<comment type="caution">
    <text evidence="2">The sequence shown here is derived from an EMBL/GenBank/DDBJ whole genome shotgun (WGS) entry which is preliminary data.</text>
</comment>